<dbReference type="SUPFAM" id="SSF51735">
    <property type="entry name" value="NAD(P)-binding Rossmann-fold domains"/>
    <property type="match status" value="1"/>
</dbReference>
<dbReference type="PANTHER" id="PTHR24321">
    <property type="entry name" value="DEHYDROGENASES, SHORT CHAIN"/>
    <property type="match status" value="1"/>
</dbReference>
<name>A0ABD5U024_9EURY</name>
<keyword evidence="2 3" id="KW-0560">Oxidoreductase</keyword>
<dbReference type="InterPro" id="IPR036291">
    <property type="entry name" value="NAD(P)-bd_dom_sf"/>
</dbReference>
<evidence type="ECO:0000256" key="1">
    <source>
        <dbReference type="ARBA" id="ARBA00006484"/>
    </source>
</evidence>
<dbReference type="AlphaFoldDB" id="A0ABD5U024"/>
<dbReference type="Gene3D" id="3.40.50.720">
    <property type="entry name" value="NAD(P)-binding Rossmann-like Domain"/>
    <property type="match status" value="1"/>
</dbReference>
<dbReference type="Proteomes" id="UP001596408">
    <property type="component" value="Unassembled WGS sequence"/>
</dbReference>
<dbReference type="RefSeq" id="WP_379695264.1">
    <property type="nucleotide sequence ID" value="NZ_JBHSXH010000014.1"/>
</dbReference>
<dbReference type="PRINTS" id="PR00081">
    <property type="entry name" value="GDHRDH"/>
</dbReference>
<dbReference type="InterPro" id="IPR020904">
    <property type="entry name" value="Sc_DH/Rdtase_CS"/>
</dbReference>
<dbReference type="EMBL" id="JBHSXH010000014">
    <property type="protein sequence ID" value="MFC6825231.1"/>
    <property type="molecule type" value="Genomic_DNA"/>
</dbReference>
<dbReference type="FunFam" id="3.40.50.720:FF:000084">
    <property type="entry name" value="Short-chain dehydrogenase reductase"/>
    <property type="match status" value="1"/>
</dbReference>
<keyword evidence="4" id="KW-1185">Reference proteome</keyword>
<proteinExistence type="inferred from homology"/>
<dbReference type="NCBIfam" id="NF005559">
    <property type="entry name" value="PRK07231.1"/>
    <property type="match status" value="1"/>
</dbReference>
<dbReference type="EC" id="1.1.1.-" evidence="3"/>
<dbReference type="PANTHER" id="PTHR24321:SF8">
    <property type="entry name" value="ESTRADIOL 17-BETA-DEHYDROGENASE 8-RELATED"/>
    <property type="match status" value="1"/>
</dbReference>
<gene>
    <name evidence="3" type="ORF">ACFQEV_09545</name>
</gene>
<sequence length="277" mass="29203">MNSFSVDDAVAIVTGGAAGIGRAIVKQFVESGAQVVVADVDTEGGRQTVGNVNSDHGDAVFVETDVTNAEDVSSLMTATVEEYSSIDILVTNAGASTGDDNLHQLNEAAWDRLVDLNLKSHFLCAREAIPYMVASSGGSMIHMSSVNGLTGIGLTGYTAAKSGILGFSKLIATQYGRYGVRSNVICPGTIQSEALAAKRETEWDEATRQTWYDQYPLGRFGYPEEVAEATQFLASDAASYVTGTALVIDGGLTAGLPQSLESRMYDVDDVPEPDSPP</sequence>
<dbReference type="GO" id="GO:0016491">
    <property type="term" value="F:oxidoreductase activity"/>
    <property type="evidence" value="ECO:0007669"/>
    <property type="project" value="UniProtKB-KW"/>
</dbReference>
<dbReference type="Pfam" id="PF13561">
    <property type="entry name" value="adh_short_C2"/>
    <property type="match status" value="1"/>
</dbReference>
<dbReference type="PRINTS" id="PR00080">
    <property type="entry name" value="SDRFAMILY"/>
</dbReference>
<reference evidence="3 4" key="1">
    <citation type="journal article" date="2019" name="Int. J. Syst. Evol. Microbiol.">
        <title>The Global Catalogue of Microorganisms (GCM) 10K type strain sequencing project: providing services to taxonomists for standard genome sequencing and annotation.</title>
        <authorList>
            <consortium name="The Broad Institute Genomics Platform"/>
            <consortium name="The Broad Institute Genome Sequencing Center for Infectious Disease"/>
            <person name="Wu L."/>
            <person name="Ma J."/>
        </authorList>
    </citation>
    <scope>NUCLEOTIDE SEQUENCE [LARGE SCALE GENOMIC DNA]</scope>
    <source>
        <strain evidence="3 4">YIM 94188</strain>
    </source>
</reference>
<evidence type="ECO:0000313" key="3">
    <source>
        <dbReference type="EMBL" id="MFC6825231.1"/>
    </source>
</evidence>
<evidence type="ECO:0000256" key="2">
    <source>
        <dbReference type="ARBA" id="ARBA00023002"/>
    </source>
</evidence>
<protein>
    <submittedName>
        <fullName evidence="3">SDR family NAD(P)-dependent oxidoreductase</fullName>
        <ecNumber evidence="3">1.1.1.-</ecNumber>
    </submittedName>
</protein>
<dbReference type="PROSITE" id="PS00061">
    <property type="entry name" value="ADH_SHORT"/>
    <property type="match status" value="1"/>
</dbReference>
<dbReference type="InterPro" id="IPR002347">
    <property type="entry name" value="SDR_fam"/>
</dbReference>
<accession>A0ABD5U024</accession>
<organism evidence="3 4">
    <name type="scientific">Halopelagius fulvigenes</name>
    <dbReference type="NCBI Taxonomy" id="1198324"/>
    <lineage>
        <taxon>Archaea</taxon>
        <taxon>Methanobacteriati</taxon>
        <taxon>Methanobacteriota</taxon>
        <taxon>Stenosarchaea group</taxon>
        <taxon>Halobacteria</taxon>
        <taxon>Halobacteriales</taxon>
        <taxon>Haloferacaceae</taxon>
    </lineage>
</organism>
<comment type="similarity">
    <text evidence="1">Belongs to the short-chain dehydrogenases/reductases (SDR) family.</text>
</comment>
<evidence type="ECO:0000313" key="4">
    <source>
        <dbReference type="Proteomes" id="UP001596408"/>
    </source>
</evidence>
<comment type="caution">
    <text evidence="3">The sequence shown here is derived from an EMBL/GenBank/DDBJ whole genome shotgun (WGS) entry which is preliminary data.</text>
</comment>